<name>K4F7U6_9CAUD</name>
<accession>K4F7U6</accession>
<dbReference type="KEGG" id="vg:13994253"/>
<protein>
    <submittedName>
        <fullName evidence="1">Uncharacterized protein</fullName>
    </submittedName>
</protein>
<dbReference type="GeneID" id="13994253"/>
<organism evidence="1 2">
    <name type="scientific">Cronobacter phage vB_CsaM_GAP32</name>
    <dbReference type="NCBI Taxonomy" id="1141136"/>
    <lineage>
        <taxon>Viruses</taxon>
        <taxon>Duplodnaviria</taxon>
        <taxon>Heunggongvirae</taxon>
        <taxon>Uroviricota</taxon>
        <taxon>Caudoviricetes</taxon>
        <taxon>Mimasvirus</taxon>
        <taxon>Mimasvirus GAP32</taxon>
    </lineage>
</organism>
<evidence type="ECO:0000313" key="2">
    <source>
        <dbReference type="Proteomes" id="UP000000457"/>
    </source>
</evidence>
<dbReference type="Proteomes" id="UP000000457">
    <property type="component" value="Segment"/>
</dbReference>
<proteinExistence type="predicted"/>
<reference evidence="1 2" key="1">
    <citation type="journal article" date="2014" name="Virology">
        <title>Supersize me: Cronobacter sakazakii phage GAP32.</title>
        <authorList>
            <person name="Abbasifar R."/>
            <person name="Griffiths M.W."/>
            <person name="Sabour P.M."/>
            <person name="Ackermann H.-W."/>
            <person name="Vandersteegen K."/>
            <person name="Lavigne R."/>
            <person name="Noben J.-P."/>
            <person name="Villa A.A."/>
            <person name="Abbasifar A."/>
            <person name="Nash J.H.E."/>
            <person name="Kropinski A.M."/>
        </authorList>
    </citation>
    <scope>NUCLEOTIDE SEQUENCE [LARGE SCALE GENOMIC DNA]</scope>
    <source>
        <strain evidence="1">GAP-32</strain>
    </source>
</reference>
<keyword evidence="2" id="KW-1185">Reference proteome</keyword>
<dbReference type="RefSeq" id="YP_006987617.1">
    <property type="nucleotide sequence ID" value="NC_019401.1"/>
</dbReference>
<sequence length="153" mass="17598">MNTPQQHTLEQAKALLDSADHGDPLHWELAKYLFRNMNSVEFAIKSGWLQNSSDDDKEFSEKFVSLRDQYQQLFEDESGTASVPEYCTEVIPDILDYYDFSTEAGQIILNMIKTHVAQNYAAGMENNPDEYAKLNQEIQGKIEKIDQNMKPQN</sequence>
<dbReference type="OrthoDB" id="37798at10239"/>
<dbReference type="EMBL" id="JN882285">
    <property type="protein sequence ID" value="AFC21962.1"/>
    <property type="molecule type" value="Genomic_DNA"/>
</dbReference>
<gene>
    <name evidence="1" type="ORF">GAP32_503</name>
</gene>
<evidence type="ECO:0000313" key="1">
    <source>
        <dbReference type="EMBL" id="AFC21962.1"/>
    </source>
</evidence>